<protein>
    <submittedName>
        <fullName evidence="1">Uncharacterized protein</fullName>
    </submittedName>
</protein>
<dbReference type="AlphaFoldDB" id="A0A926E0P5"/>
<name>A0A926E0P5_9FIRM</name>
<proteinExistence type="predicted"/>
<evidence type="ECO:0000313" key="2">
    <source>
        <dbReference type="Proteomes" id="UP000653127"/>
    </source>
</evidence>
<dbReference type="Proteomes" id="UP000653127">
    <property type="component" value="Unassembled WGS sequence"/>
</dbReference>
<comment type="caution">
    <text evidence="1">The sequence shown here is derived from an EMBL/GenBank/DDBJ whole genome shotgun (WGS) entry which is preliminary data.</text>
</comment>
<evidence type="ECO:0000313" key="1">
    <source>
        <dbReference type="EMBL" id="MBC8547631.1"/>
    </source>
</evidence>
<keyword evidence="2" id="KW-1185">Reference proteome</keyword>
<dbReference type="EMBL" id="JACRST010000029">
    <property type="protein sequence ID" value="MBC8547631.1"/>
    <property type="molecule type" value="Genomic_DNA"/>
</dbReference>
<sequence>MIIIGGKLLEGDATLVRRELRGAARPALELHITGSSYAELAELFVDNAAFSLR</sequence>
<accession>A0A926E0P5</accession>
<gene>
    <name evidence="1" type="ORF">H8711_11915</name>
</gene>
<feature type="non-terminal residue" evidence="1">
    <location>
        <position position="53"/>
    </location>
</feature>
<organism evidence="1 2">
    <name type="scientific">Ligaoa zhengdingensis</name>
    <dbReference type="NCBI Taxonomy" id="2763658"/>
    <lineage>
        <taxon>Bacteria</taxon>
        <taxon>Bacillati</taxon>
        <taxon>Bacillota</taxon>
        <taxon>Clostridia</taxon>
        <taxon>Eubacteriales</taxon>
        <taxon>Oscillospiraceae</taxon>
        <taxon>Ligaoa</taxon>
    </lineage>
</organism>
<reference evidence="1" key="1">
    <citation type="submission" date="2020-08" db="EMBL/GenBank/DDBJ databases">
        <title>Genome public.</title>
        <authorList>
            <person name="Liu C."/>
            <person name="Sun Q."/>
        </authorList>
    </citation>
    <scope>NUCLEOTIDE SEQUENCE</scope>
    <source>
        <strain evidence="1">NSJ-31</strain>
    </source>
</reference>